<keyword evidence="2" id="KW-1185">Reference proteome</keyword>
<gene>
    <name evidence="1" type="ORF">H6P81_001179</name>
</gene>
<accession>A0AAV7F9B8</accession>
<dbReference type="EMBL" id="JAINDJ010000002">
    <property type="protein sequence ID" value="KAG9456671.1"/>
    <property type="molecule type" value="Genomic_DNA"/>
</dbReference>
<sequence length="118" mass="12511">MAHVGGPMRQSPRVQALDLEGRVEAGSWTHGLRDSWRRSWTPLLSSTSGSGCSAKVKKIPGPLRNSAAKGHVSLLPPTAPCSAPLNTSQYDRGKNNSSGRRCITGVERAGVGCERSCL</sequence>
<dbReference type="Proteomes" id="UP000825729">
    <property type="component" value="Unassembled WGS sequence"/>
</dbReference>
<proteinExistence type="predicted"/>
<evidence type="ECO:0000313" key="2">
    <source>
        <dbReference type="Proteomes" id="UP000825729"/>
    </source>
</evidence>
<reference evidence="1 2" key="1">
    <citation type="submission" date="2021-07" db="EMBL/GenBank/DDBJ databases">
        <title>The Aristolochia fimbriata genome: insights into angiosperm evolution, floral development and chemical biosynthesis.</title>
        <authorList>
            <person name="Jiao Y."/>
        </authorList>
    </citation>
    <scope>NUCLEOTIDE SEQUENCE [LARGE SCALE GENOMIC DNA]</scope>
    <source>
        <strain evidence="1">IBCAS-2021</strain>
        <tissue evidence="1">Leaf</tissue>
    </source>
</reference>
<protein>
    <submittedName>
        <fullName evidence="1">Uncharacterized protein</fullName>
    </submittedName>
</protein>
<dbReference type="AlphaFoldDB" id="A0AAV7F9B8"/>
<organism evidence="1 2">
    <name type="scientific">Aristolochia fimbriata</name>
    <name type="common">White veined hardy Dutchman's pipe vine</name>
    <dbReference type="NCBI Taxonomy" id="158543"/>
    <lineage>
        <taxon>Eukaryota</taxon>
        <taxon>Viridiplantae</taxon>
        <taxon>Streptophyta</taxon>
        <taxon>Embryophyta</taxon>
        <taxon>Tracheophyta</taxon>
        <taxon>Spermatophyta</taxon>
        <taxon>Magnoliopsida</taxon>
        <taxon>Magnoliidae</taxon>
        <taxon>Piperales</taxon>
        <taxon>Aristolochiaceae</taxon>
        <taxon>Aristolochia</taxon>
    </lineage>
</organism>
<comment type="caution">
    <text evidence="1">The sequence shown here is derived from an EMBL/GenBank/DDBJ whole genome shotgun (WGS) entry which is preliminary data.</text>
</comment>
<evidence type="ECO:0000313" key="1">
    <source>
        <dbReference type="EMBL" id="KAG9456671.1"/>
    </source>
</evidence>
<name>A0AAV7F9B8_ARIFI</name>